<reference evidence="4 6" key="2">
    <citation type="submission" date="2018-06" db="EMBL/GenBank/DDBJ databases">
        <authorList>
            <consortium name="Pathogen Informatics"/>
            <person name="Doyle S."/>
        </authorList>
    </citation>
    <scope>NUCLEOTIDE SEQUENCE [LARGE SCALE GENOMIC DNA]</scope>
    <source>
        <strain evidence="4 6">NCTC10338</strain>
    </source>
</reference>
<protein>
    <submittedName>
        <fullName evidence="3">Uncharacterized protein</fullName>
    </submittedName>
</protein>
<evidence type="ECO:0000313" key="4">
    <source>
        <dbReference type="EMBL" id="SUV18069.1"/>
    </source>
</evidence>
<dbReference type="Proteomes" id="UP000238825">
    <property type="component" value="Chromosome"/>
</dbReference>
<dbReference type="Proteomes" id="UP000255295">
    <property type="component" value="Unassembled WGS sequence"/>
</dbReference>
<evidence type="ECO:0000256" key="2">
    <source>
        <dbReference type="SAM" id="MobiDB-lite"/>
    </source>
</evidence>
<feature type="region of interest" description="Disordered" evidence="2">
    <location>
        <begin position="110"/>
        <end position="133"/>
    </location>
</feature>
<gene>
    <name evidence="3" type="ORF">LS41612_07840</name>
    <name evidence="4" type="ORF">NCTC10338_03185</name>
</gene>
<evidence type="ECO:0000313" key="5">
    <source>
        <dbReference type="Proteomes" id="UP000238825"/>
    </source>
</evidence>
<keyword evidence="1" id="KW-0175">Coiled coil</keyword>
<dbReference type="AlphaFoldDB" id="A0A2S0JYF0"/>
<dbReference type="GeneID" id="48276111"/>
<evidence type="ECO:0000313" key="6">
    <source>
        <dbReference type="Proteomes" id="UP000255295"/>
    </source>
</evidence>
<evidence type="ECO:0000313" key="3">
    <source>
        <dbReference type="EMBL" id="AVK96170.1"/>
    </source>
</evidence>
<feature type="compositionally biased region" description="Basic and acidic residues" evidence="2">
    <location>
        <begin position="112"/>
        <end position="129"/>
    </location>
</feature>
<proteinExistence type="predicted"/>
<name>A0A2S0JYF0_LYSSH</name>
<evidence type="ECO:0000256" key="1">
    <source>
        <dbReference type="SAM" id="Coils"/>
    </source>
</evidence>
<dbReference type="EMBL" id="CP019980">
    <property type="protein sequence ID" value="AVK96170.1"/>
    <property type="molecule type" value="Genomic_DNA"/>
</dbReference>
<organism evidence="3 5">
    <name type="scientific">Lysinibacillus sphaericus</name>
    <name type="common">Bacillus sphaericus</name>
    <dbReference type="NCBI Taxonomy" id="1421"/>
    <lineage>
        <taxon>Bacteria</taxon>
        <taxon>Bacillati</taxon>
        <taxon>Bacillota</taxon>
        <taxon>Bacilli</taxon>
        <taxon>Bacillales</taxon>
        <taxon>Bacillaceae</taxon>
        <taxon>Lysinibacillus</taxon>
    </lineage>
</organism>
<reference evidence="3 5" key="1">
    <citation type="submission" date="2017-03" db="EMBL/GenBank/DDBJ databases">
        <title>The whole genome sequencing and assembly of Lysinibacillus sphaericus DSM 28T strain.</title>
        <authorList>
            <person name="Lee Y.-J."/>
            <person name="Yi H."/>
            <person name="Bahn Y.-S."/>
            <person name="Kim J.F."/>
            <person name="Lee D.-W."/>
        </authorList>
    </citation>
    <scope>NUCLEOTIDE SEQUENCE [LARGE SCALE GENOMIC DNA]</scope>
    <source>
        <strain evidence="3 5">DSM 28</strain>
    </source>
</reference>
<accession>A0A2S0JYF0</accession>
<dbReference type="RefSeq" id="WP_024363070.1">
    <property type="nucleotide sequence ID" value="NZ_BJNS01000003.1"/>
</dbReference>
<sequence length="242" mass="27460">MKITHDSNSTNFIKVSNVSSNRPKTIQQNALIRKDTLTIGQQARNLFKGQQAKTSLIESLMKQRESVQQMKSDLSERTLENGGDLSSIKEQLKDFEKQIAEIDAQIAEQQMEEQKKATNQKDQEIKKEQPANSLEDILGKSVSLEQMETLELSRNSLGREQNRLASEVALDASRGTFIDKKYEKLSDLEDRIQTVQEKVADHLQNAEDKDLHKEASLTTLIDELKESKTKQQQDKLTAEEGS</sequence>
<feature type="coiled-coil region" evidence="1">
    <location>
        <begin position="178"/>
        <end position="205"/>
    </location>
</feature>
<dbReference type="EMBL" id="UFSZ01000001">
    <property type="protein sequence ID" value="SUV18069.1"/>
    <property type="molecule type" value="Genomic_DNA"/>
</dbReference>